<sequence length="207" mass="23121">MKFLIVIATLLAVSQAVELEKPEQQQQLPAHIQMLITNHVNQILQQLPKPIGATTITGHVPQLARDLLPPHVQQPVVMPPVSAVVSMPQIPHIVNQAIKESHKLQAQVASSSTHAPVGKKQARLLDSDAPLMELTEHQRELVQRGKCNFECPQQALPVCASNDKCVVEFAGQCELSQWNCFNTKNVFHQVHDDECRHATRCYDQDMQ</sequence>
<proteinExistence type="predicted"/>
<dbReference type="STRING" id="30019.A0A0M5IZ15"/>
<dbReference type="Pfam" id="PF07648">
    <property type="entry name" value="Kazal_2"/>
    <property type="match status" value="1"/>
</dbReference>
<name>A0A0M5IZ15_DROBS</name>
<reference evidence="3 4" key="1">
    <citation type="submission" date="2015-08" db="EMBL/GenBank/DDBJ databases">
        <title>Ancestral chromatin configuration constrains chromatin evolution on differentiating sex chromosomes in Drosophila.</title>
        <authorList>
            <person name="Zhou Q."/>
            <person name="Bachtrog D."/>
        </authorList>
    </citation>
    <scope>NUCLEOTIDE SEQUENCE [LARGE SCALE GENOMIC DNA]</scope>
    <source>
        <tissue evidence="3">Whole larvae</tissue>
    </source>
</reference>
<dbReference type="AlphaFoldDB" id="A0A0M5IZ15"/>
<keyword evidence="4" id="KW-1185">Reference proteome</keyword>
<protein>
    <submittedName>
        <fullName evidence="3">Maker738</fullName>
    </submittedName>
</protein>
<evidence type="ECO:0000256" key="1">
    <source>
        <dbReference type="SAM" id="SignalP"/>
    </source>
</evidence>
<gene>
    <name evidence="3" type="ORF">Dbus_chr3Lg1747</name>
</gene>
<evidence type="ECO:0000259" key="2">
    <source>
        <dbReference type="PROSITE" id="PS51465"/>
    </source>
</evidence>
<dbReference type="PROSITE" id="PS51465">
    <property type="entry name" value="KAZAL_2"/>
    <property type="match status" value="1"/>
</dbReference>
<evidence type="ECO:0000313" key="4">
    <source>
        <dbReference type="Proteomes" id="UP000494163"/>
    </source>
</evidence>
<organism evidence="3 4">
    <name type="scientific">Drosophila busckii</name>
    <name type="common">Fruit fly</name>
    <dbReference type="NCBI Taxonomy" id="30019"/>
    <lineage>
        <taxon>Eukaryota</taxon>
        <taxon>Metazoa</taxon>
        <taxon>Ecdysozoa</taxon>
        <taxon>Arthropoda</taxon>
        <taxon>Hexapoda</taxon>
        <taxon>Insecta</taxon>
        <taxon>Pterygota</taxon>
        <taxon>Neoptera</taxon>
        <taxon>Endopterygota</taxon>
        <taxon>Diptera</taxon>
        <taxon>Brachycera</taxon>
        <taxon>Muscomorpha</taxon>
        <taxon>Ephydroidea</taxon>
        <taxon>Drosophilidae</taxon>
        <taxon>Drosophila</taxon>
    </lineage>
</organism>
<dbReference type="EMBL" id="CP012525">
    <property type="protein sequence ID" value="ALC44581.1"/>
    <property type="molecule type" value="Genomic_DNA"/>
</dbReference>
<feature type="domain" description="Kazal-like" evidence="2">
    <location>
        <begin position="141"/>
        <end position="197"/>
    </location>
</feature>
<accession>A0A0M5IZ15</accession>
<feature type="signal peptide" evidence="1">
    <location>
        <begin position="1"/>
        <end position="16"/>
    </location>
</feature>
<dbReference type="Proteomes" id="UP000494163">
    <property type="component" value="Chromosome 3L"/>
</dbReference>
<evidence type="ECO:0000313" key="3">
    <source>
        <dbReference type="EMBL" id="ALC44581.1"/>
    </source>
</evidence>
<feature type="chain" id="PRO_5005803725" evidence="1">
    <location>
        <begin position="17"/>
        <end position="207"/>
    </location>
</feature>
<dbReference type="Gene3D" id="3.30.60.30">
    <property type="match status" value="1"/>
</dbReference>
<dbReference type="InterPro" id="IPR002350">
    <property type="entry name" value="Kazal_dom"/>
</dbReference>
<dbReference type="OrthoDB" id="7856955at2759"/>
<keyword evidence="1" id="KW-0732">Signal</keyword>